<dbReference type="AlphaFoldDB" id="A0A9P7UVS2"/>
<dbReference type="OrthoDB" id="2676448at2759"/>
<dbReference type="GeneID" id="66074634"/>
<gene>
    <name evidence="1" type="ORF">E1B28_005558</name>
</gene>
<proteinExistence type="predicted"/>
<sequence length="89" mass="10313">MSGVGYKQWEKISKALKSRAEAIRKALDAYNELALLMTPPRQTLTFNQALEMVTIADFDLLKDTQNNVAEMVWAKEEHHEAMRLHFQIH</sequence>
<evidence type="ECO:0000313" key="1">
    <source>
        <dbReference type="EMBL" id="KAG7094741.1"/>
    </source>
</evidence>
<organism evidence="1 2">
    <name type="scientific">Marasmius oreades</name>
    <name type="common">fairy-ring Marasmius</name>
    <dbReference type="NCBI Taxonomy" id="181124"/>
    <lineage>
        <taxon>Eukaryota</taxon>
        <taxon>Fungi</taxon>
        <taxon>Dikarya</taxon>
        <taxon>Basidiomycota</taxon>
        <taxon>Agaricomycotina</taxon>
        <taxon>Agaricomycetes</taxon>
        <taxon>Agaricomycetidae</taxon>
        <taxon>Agaricales</taxon>
        <taxon>Marasmiineae</taxon>
        <taxon>Marasmiaceae</taxon>
        <taxon>Marasmius</taxon>
    </lineage>
</organism>
<protein>
    <submittedName>
        <fullName evidence="1">Uncharacterized protein</fullName>
    </submittedName>
</protein>
<accession>A0A9P7UVS2</accession>
<dbReference type="RefSeq" id="XP_043011211.1">
    <property type="nucleotide sequence ID" value="XM_043150126.1"/>
</dbReference>
<evidence type="ECO:0000313" key="2">
    <source>
        <dbReference type="Proteomes" id="UP001049176"/>
    </source>
</evidence>
<dbReference type="Proteomes" id="UP001049176">
    <property type="component" value="Chromosome 3"/>
</dbReference>
<dbReference type="EMBL" id="CM032183">
    <property type="protein sequence ID" value="KAG7094741.1"/>
    <property type="molecule type" value="Genomic_DNA"/>
</dbReference>
<keyword evidence="2" id="KW-1185">Reference proteome</keyword>
<dbReference type="KEGG" id="more:E1B28_005558"/>
<name>A0A9P7UVS2_9AGAR</name>
<comment type="caution">
    <text evidence="1">The sequence shown here is derived from an EMBL/GenBank/DDBJ whole genome shotgun (WGS) entry which is preliminary data.</text>
</comment>
<reference evidence="1" key="1">
    <citation type="journal article" date="2021" name="Genome Biol. Evol.">
        <title>The assembled and annotated genome of the fairy-ring fungus Marasmius oreades.</title>
        <authorList>
            <person name="Hiltunen M."/>
            <person name="Ament-Velasquez S.L."/>
            <person name="Johannesson H."/>
        </authorList>
    </citation>
    <scope>NUCLEOTIDE SEQUENCE</scope>
    <source>
        <strain evidence="1">03SP1</strain>
    </source>
</reference>